<feature type="compositionally biased region" description="Basic and acidic residues" evidence="1">
    <location>
        <begin position="293"/>
        <end position="308"/>
    </location>
</feature>
<evidence type="ECO:0000313" key="3">
    <source>
        <dbReference type="EMBL" id="CAE8711786.1"/>
    </source>
</evidence>
<dbReference type="AlphaFoldDB" id="A0A813KSC0"/>
<name>A0A813KSC0_POLGL</name>
<evidence type="ECO:0000313" key="4">
    <source>
        <dbReference type="Proteomes" id="UP000626109"/>
    </source>
</evidence>
<keyword evidence="2" id="KW-0472">Membrane</keyword>
<keyword evidence="2" id="KW-1133">Transmembrane helix</keyword>
<dbReference type="EMBL" id="CAJNNW010032216">
    <property type="protein sequence ID" value="CAE8711786.1"/>
    <property type="molecule type" value="Genomic_DNA"/>
</dbReference>
<feature type="transmembrane region" description="Helical" evidence="2">
    <location>
        <begin position="84"/>
        <end position="101"/>
    </location>
</feature>
<reference evidence="3" key="1">
    <citation type="submission" date="2021-02" db="EMBL/GenBank/DDBJ databases">
        <authorList>
            <person name="Dougan E. K."/>
            <person name="Rhodes N."/>
            <person name="Thang M."/>
            <person name="Chan C."/>
        </authorList>
    </citation>
    <scope>NUCLEOTIDE SEQUENCE</scope>
</reference>
<accession>A0A813KSC0</accession>
<evidence type="ECO:0000256" key="2">
    <source>
        <dbReference type="SAM" id="Phobius"/>
    </source>
</evidence>
<feature type="transmembrane region" description="Helical" evidence="2">
    <location>
        <begin position="216"/>
        <end position="235"/>
    </location>
</feature>
<keyword evidence="2" id="KW-0812">Transmembrane</keyword>
<protein>
    <submittedName>
        <fullName evidence="3">Uncharacterized protein</fullName>
    </submittedName>
</protein>
<feature type="transmembrane region" description="Helical" evidence="2">
    <location>
        <begin position="159"/>
        <end position="178"/>
    </location>
</feature>
<evidence type="ECO:0000256" key="1">
    <source>
        <dbReference type="SAM" id="MobiDB-lite"/>
    </source>
</evidence>
<gene>
    <name evidence="3" type="ORF">PGLA2088_LOCUS36668</name>
</gene>
<comment type="caution">
    <text evidence="3">The sequence shown here is derived from an EMBL/GenBank/DDBJ whole genome shotgun (WGS) entry which is preliminary data.</text>
</comment>
<sequence length="338" mass="37146">MSLFGGMCDEHSVAAPLFKPEDNHTEDNHVRPRHVDGYNFRHGGWGELYLYLFDDEQDPKKLIEGKDAREAGDALRERLLQDRAATSVVTALLLTISFAMLCIDPSQIKYAIVYDPNDRDSVIPHVSFHQTVEDAVSTTKTQDSEASAAHVWSIGLVRLAYVLLNVVSTMLCLISLYGGTAEYLLINKCPAKCMIYLVQHLHDETRSRSSKMFEPWKATCGAAAALMLSMVVLVFALYGPWIWLAAVLTVVGMSIAASDAFKHLAPDTTFNAVHSLHGRAGKALDEPPTALREQAETAPREQDKRDKASLQGRVAAVEEAVASMAKAVEAMANMAKQT</sequence>
<organism evidence="3 4">
    <name type="scientific">Polarella glacialis</name>
    <name type="common">Dinoflagellate</name>
    <dbReference type="NCBI Taxonomy" id="89957"/>
    <lineage>
        <taxon>Eukaryota</taxon>
        <taxon>Sar</taxon>
        <taxon>Alveolata</taxon>
        <taxon>Dinophyceae</taxon>
        <taxon>Suessiales</taxon>
        <taxon>Suessiaceae</taxon>
        <taxon>Polarella</taxon>
    </lineage>
</organism>
<feature type="region of interest" description="Disordered" evidence="1">
    <location>
        <begin position="281"/>
        <end position="310"/>
    </location>
</feature>
<proteinExistence type="predicted"/>
<dbReference type="Proteomes" id="UP000626109">
    <property type="component" value="Unassembled WGS sequence"/>
</dbReference>